<keyword evidence="1" id="KW-0812">Transmembrane</keyword>
<name>A0A1F8DVF9_9BACT</name>
<dbReference type="AlphaFoldDB" id="A0A1F8DVF9"/>
<sequence length="192" mass="22066">MDTITKKWLFIAIVFVAIGILIIATIWVFYERHDKKLLPVGYSPQVVALTTSSTPITKIASNEIKTKTYRNAEWGFEFQYPENWVVKEKTFGSYYSKFNLEIVPPGKIELFDPIVVNIVSPEFTNHTFLGLNTTNTVSEVDGVSGIKYEYEFEGLPEVDIVLPLKENKMIIGTKKKFEYVFNQIVSTFKFLK</sequence>
<evidence type="ECO:0000313" key="3">
    <source>
        <dbReference type="Proteomes" id="UP000176422"/>
    </source>
</evidence>
<proteinExistence type="predicted"/>
<dbReference type="Proteomes" id="UP000176422">
    <property type="component" value="Unassembled WGS sequence"/>
</dbReference>
<evidence type="ECO:0000256" key="1">
    <source>
        <dbReference type="SAM" id="Phobius"/>
    </source>
</evidence>
<keyword evidence="1" id="KW-0472">Membrane</keyword>
<evidence type="ECO:0008006" key="4">
    <source>
        <dbReference type="Google" id="ProtNLM"/>
    </source>
</evidence>
<keyword evidence="1" id="KW-1133">Transmembrane helix</keyword>
<organism evidence="2 3">
    <name type="scientific">Candidatus Wolfebacteria bacterium RIFOXYB1_FULL_54_12</name>
    <dbReference type="NCBI Taxonomy" id="1802559"/>
    <lineage>
        <taxon>Bacteria</taxon>
        <taxon>Candidatus Wolfeibacteriota</taxon>
    </lineage>
</organism>
<dbReference type="STRING" id="1802559.A2372_00020"/>
<reference evidence="2 3" key="1">
    <citation type="journal article" date="2016" name="Nat. Commun.">
        <title>Thousands of microbial genomes shed light on interconnected biogeochemical processes in an aquifer system.</title>
        <authorList>
            <person name="Anantharaman K."/>
            <person name="Brown C.T."/>
            <person name="Hug L.A."/>
            <person name="Sharon I."/>
            <person name="Castelle C.J."/>
            <person name="Probst A.J."/>
            <person name="Thomas B.C."/>
            <person name="Singh A."/>
            <person name="Wilkins M.J."/>
            <person name="Karaoz U."/>
            <person name="Brodie E.L."/>
            <person name="Williams K.H."/>
            <person name="Hubbard S.S."/>
            <person name="Banfield J.F."/>
        </authorList>
    </citation>
    <scope>NUCLEOTIDE SEQUENCE [LARGE SCALE GENOMIC DNA]</scope>
</reference>
<comment type="caution">
    <text evidence="2">The sequence shown here is derived from an EMBL/GenBank/DDBJ whole genome shotgun (WGS) entry which is preliminary data.</text>
</comment>
<feature type="transmembrane region" description="Helical" evidence="1">
    <location>
        <begin position="9"/>
        <end position="30"/>
    </location>
</feature>
<accession>A0A1F8DVF9</accession>
<protein>
    <recommendedName>
        <fullName evidence="4">PsbP C-terminal domain-containing protein</fullName>
    </recommendedName>
</protein>
<dbReference type="EMBL" id="MGIT01000006">
    <property type="protein sequence ID" value="OGM92426.1"/>
    <property type="molecule type" value="Genomic_DNA"/>
</dbReference>
<gene>
    <name evidence="2" type="ORF">A2372_00020</name>
</gene>
<evidence type="ECO:0000313" key="2">
    <source>
        <dbReference type="EMBL" id="OGM92426.1"/>
    </source>
</evidence>